<feature type="transmembrane region" description="Helical" evidence="5">
    <location>
        <begin position="180"/>
        <end position="202"/>
    </location>
</feature>
<protein>
    <submittedName>
        <fullName evidence="7">AraC family transcriptional regulator</fullName>
    </submittedName>
</protein>
<feature type="transmembrane region" description="Helical" evidence="5">
    <location>
        <begin position="6"/>
        <end position="28"/>
    </location>
</feature>
<keyword evidence="5" id="KW-1133">Transmembrane helix</keyword>
<keyword evidence="5" id="KW-0812">Transmembrane</keyword>
<evidence type="ECO:0000256" key="3">
    <source>
        <dbReference type="ARBA" id="ARBA00023163"/>
    </source>
</evidence>
<keyword evidence="5" id="KW-0472">Membrane</keyword>
<feature type="region of interest" description="Disordered" evidence="4">
    <location>
        <begin position="245"/>
        <end position="266"/>
    </location>
</feature>
<dbReference type="Proteomes" id="UP001430360">
    <property type="component" value="Unassembled WGS sequence"/>
</dbReference>
<dbReference type="InterPro" id="IPR018060">
    <property type="entry name" value="HTH_AraC"/>
</dbReference>
<keyword evidence="3" id="KW-0804">Transcription</keyword>
<dbReference type="Pfam" id="PF12833">
    <property type="entry name" value="HTH_18"/>
    <property type="match status" value="1"/>
</dbReference>
<accession>A0ABS8UFW5</accession>
<evidence type="ECO:0000256" key="2">
    <source>
        <dbReference type="ARBA" id="ARBA00023125"/>
    </source>
</evidence>
<dbReference type="InterPro" id="IPR009057">
    <property type="entry name" value="Homeodomain-like_sf"/>
</dbReference>
<name>A0ABS8UFW5_9GAMM</name>
<evidence type="ECO:0000313" key="7">
    <source>
        <dbReference type="EMBL" id="MCD9097405.1"/>
    </source>
</evidence>
<dbReference type="InterPro" id="IPR020449">
    <property type="entry name" value="Tscrpt_reg_AraC-type_HTH"/>
</dbReference>
<feature type="transmembrane region" description="Helical" evidence="5">
    <location>
        <begin position="67"/>
        <end position="87"/>
    </location>
</feature>
<keyword evidence="1" id="KW-0805">Transcription regulation</keyword>
<reference evidence="7" key="1">
    <citation type="submission" date="2021-12" db="EMBL/GenBank/DDBJ databases">
        <authorList>
            <person name="Ulrich A."/>
        </authorList>
    </citation>
    <scope>NUCLEOTIDE SEQUENCE</scope>
    <source>
        <strain evidence="7">A1P009</strain>
    </source>
</reference>
<keyword evidence="2" id="KW-0238">DNA-binding</keyword>
<dbReference type="SUPFAM" id="SSF46689">
    <property type="entry name" value="Homeodomain-like"/>
    <property type="match status" value="1"/>
</dbReference>
<feature type="transmembrane region" description="Helical" evidence="5">
    <location>
        <begin position="214"/>
        <end position="232"/>
    </location>
</feature>
<dbReference type="PRINTS" id="PR00032">
    <property type="entry name" value="HTHARAC"/>
</dbReference>
<evidence type="ECO:0000256" key="5">
    <source>
        <dbReference type="SAM" id="Phobius"/>
    </source>
</evidence>
<feature type="transmembrane region" description="Helical" evidence="5">
    <location>
        <begin position="40"/>
        <end position="61"/>
    </location>
</feature>
<dbReference type="Gene3D" id="1.10.10.60">
    <property type="entry name" value="Homeodomain-like"/>
    <property type="match status" value="1"/>
</dbReference>
<gene>
    <name evidence="7" type="ORF">LTT95_10695</name>
</gene>
<reference evidence="7" key="2">
    <citation type="journal article" date="2022" name="Syst. Appl. Microbiol.">
        <title>Physiological and genomic characterisation of Luteimonas fraxinea sp. nov., a bacterial species associated with trees tolerant to ash dieback.</title>
        <authorList>
            <person name="Ulrich K."/>
            <person name="Becker R."/>
            <person name="Behrendt U."/>
            <person name="Kube M."/>
            <person name="Schneck V."/>
            <person name="Ulrich A."/>
        </authorList>
    </citation>
    <scope>NUCLEOTIDE SEQUENCE</scope>
    <source>
        <strain evidence="7">A1P009</strain>
    </source>
</reference>
<feature type="transmembrane region" description="Helical" evidence="5">
    <location>
        <begin position="99"/>
        <end position="115"/>
    </location>
</feature>
<proteinExistence type="predicted"/>
<evidence type="ECO:0000256" key="1">
    <source>
        <dbReference type="ARBA" id="ARBA00023015"/>
    </source>
</evidence>
<dbReference type="RefSeq" id="WP_232136440.1">
    <property type="nucleotide sequence ID" value="NZ_CP089507.1"/>
</dbReference>
<sequence length="381" mass="42987">MTHIRLGTWSLLLLLASLHGLLMAALLWRPRDNGTANRVLAALLIVIVLKITPYTIGYAGVYDAFQWLTFAPFYWDLAIGPCVWLYARQLSITRLPRGWAWHFLPAALQGAYYTVQFLRPLPDKLAFNAAVHHPWVLPVETAAVQLSMLLYLVLAYRSFRGYQHWLEQHSAAREEWRLRWLQRFIVAMLAWSLLRLGFAIADRVVGGLGYFREFPMYVALAALVYYLGFEGWRHARDVRPRIGDAGTGPAASDASVDTPPVTQSARAPRDWAALGARIEAAIIEGSWWREPTLDLDELARRVGSNTNYVSRAVNEGLGLSFSALINRMRVEDAQRRLVGSDDILDIGLSVGFGSKATFNRVFRGSTGCTPSEWRRTRRPDS</sequence>
<dbReference type="PANTHER" id="PTHR43280">
    <property type="entry name" value="ARAC-FAMILY TRANSCRIPTIONAL REGULATOR"/>
    <property type="match status" value="1"/>
</dbReference>
<evidence type="ECO:0000256" key="4">
    <source>
        <dbReference type="SAM" id="MobiDB-lite"/>
    </source>
</evidence>
<feature type="transmembrane region" description="Helical" evidence="5">
    <location>
        <begin position="135"/>
        <end position="159"/>
    </location>
</feature>
<dbReference type="PANTHER" id="PTHR43280:SF28">
    <property type="entry name" value="HTH-TYPE TRANSCRIPTIONAL ACTIVATOR RHAS"/>
    <property type="match status" value="1"/>
</dbReference>
<dbReference type="SMART" id="SM00342">
    <property type="entry name" value="HTH_ARAC"/>
    <property type="match status" value="1"/>
</dbReference>
<evidence type="ECO:0000259" key="6">
    <source>
        <dbReference type="PROSITE" id="PS01124"/>
    </source>
</evidence>
<dbReference type="PROSITE" id="PS01124">
    <property type="entry name" value="HTH_ARAC_FAMILY_2"/>
    <property type="match status" value="1"/>
</dbReference>
<keyword evidence="8" id="KW-1185">Reference proteome</keyword>
<comment type="caution">
    <text evidence="7">The sequence shown here is derived from an EMBL/GenBank/DDBJ whole genome shotgun (WGS) entry which is preliminary data.</text>
</comment>
<organism evidence="7 8">
    <name type="scientific">Luteimonas fraxinea</name>
    <dbReference type="NCBI Taxonomy" id="2901869"/>
    <lineage>
        <taxon>Bacteria</taxon>
        <taxon>Pseudomonadati</taxon>
        <taxon>Pseudomonadota</taxon>
        <taxon>Gammaproteobacteria</taxon>
        <taxon>Lysobacterales</taxon>
        <taxon>Lysobacteraceae</taxon>
        <taxon>Luteimonas</taxon>
    </lineage>
</organism>
<dbReference type="EMBL" id="JAJQKU010000003">
    <property type="protein sequence ID" value="MCD9097405.1"/>
    <property type="molecule type" value="Genomic_DNA"/>
</dbReference>
<feature type="domain" description="HTH araC/xylS-type" evidence="6">
    <location>
        <begin position="277"/>
        <end position="376"/>
    </location>
</feature>
<evidence type="ECO:0000313" key="8">
    <source>
        <dbReference type="Proteomes" id="UP001430360"/>
    </source>
</evidence>